<keyword evidence="5" id="KW-1185">Reference proteome</keyword>
<dbReference type="AlphaFoldDB" id="A0A1I8JNJ6"/>
<dbReference type="PANTHER" id="PTHR24346">
    <property type="entry name" value="MAP/MICROTUBULE AFFINITY-REGULATING KINASE"/>
    <property type="match status" value="1"/>
</dbReference>
<protein>
    <submittedName>
        <fullName evidence="6">Protein kinase domain-containing protein</fullName>
    </submittedName>
</protein>
<dbReference type="PROSITE" id="PS50011">
    <property type="entry name" value="PROTEIN_KINASE_DOM"/>
    <property type="match status" value="1"/>
</dbReference>
<proteinExistence type="predicted"/>
<dbReference type="PROSITE" id="PS00107">
    <property type="entry name" value="PROTEIN_KINASE_ATP"/>
    <property type="match status" value="1"/>
</dbReference>
<dbReference type="Pfam" id="PF00069">
    <property type="entry name" value="Pkinase"/>
    <property type="match status" value="1"/>
</dbReference>
<reference evidence="6" key="1">
    <citation type="submission" date="2016-11" db="UniProtKB">
        <authorList>
            <consortium name="WormBaseParasite"/>
        </authorList>
    </citation>
    <scope>IDENTIFICATION</scope>
</reference>
<dbReference type="Gene3D" id="3.30.200.20">
    <property type="entry name" value="Phosphorylase Kinase, domain 1"/>
    <property type="match status" value="1"/>
</dbReference>
<dbReference type="InterPro" id="IPR011009">
    <property type="entry name" value="Kinase-like_dom_sf"/>
</dbReference>
<evidence type="ECO:0000313" key="6">
    <source>
        <dbReference type="WBParaSite" id="snap_masked-unitig_22202-processed-gene-0.0-mRNA-1"/>
    </source>
</evidence>
<evidence type="ECO:0000259" key="4">
    <source>
        <dbReference type="PROSITE" id="PS50011"/>
    </source>
</evidence>
<dbReference type="PANTHER" id="PTHR24346:SF51">
    <property type="entry name" value="PAS DOMAIN-CONTAINING SERINE_THREONINE-PROTEIN KINASE"/>
    <property type="match status" value="1"/>
</dbReference>
<keyword evidence="1 3" id="KW-0547">Nucleotide-binding</keyword>
<dbReference type="GO" id="GO:0035556">
    <property type="term" value="P:intracellular signal transduction"/>
    <property type="evidence" value="ECO:0007669"/>
    <property type="project" value="TreeGrafter"/>
</dbReference>
<evidence type="ECO:0000256" key="2">
    <source>
        <dbReference type="ARBA" id="ARBA00022840"/>
    </source>
</evidence>
<evidence type="ECO:0000313" key="5">
    <source>
        <dbReference type="Proteomes" id="UP000095280"/>
    </source>
</evidence>
<dbReference type="Gene3D" id="1.10.510.10">
    <property type="entry name" value="Transferase(Phosphotransferase) domain 1"/>
    <property type="match status" value="1"/>
</dbReference>
<name>A0A1I8JNJ6_9PLAT</name>
<dbReference type="WBParaSite" id="snap_masked-unitig_22202-processed-gene-0.0-mRNA-1">
    <property type="protein sequence ID" value="snap_masked-unitig_22202-processed-gene-0.0-mRNA-1"/>
    <property type="gene ID" value="snap_masked-unitig_22202-processed-gene-0.0"/>
</dbReference>
<dbReference type="GO" id="GO:0045719">
    <property type="term" value="P:negative regulation of glycogen biosynthetic process"/>
    <property type="evidence" value="ECO:0007669"/>
    <property type="project" value="TreeGrafter"/>
</dbReference>
<dbReference type="SUPFAM" id="SSF56112">
    <property type="entry name" value="Protein kinase-like (PK-like)"/>
    <property type="match status" value="1"/>
</dbReference>
<sequence>RANTKPAADAWHSKTVRHRYDRLKDSSRRNCTPNCSRIRIVAIKNKQQEAAMMRNAASCLAPATATSPGRHPAKAICTIEQAHNSHSTANTVFGQLFNDCQTEALIGRRLLSLIGRRGGANLLWPACQRRLLMWQESCATQWETVRVPPTGPAARLLPPDTTGRPLFNLLPGCRPPPKGETSATFAASVLAAGCDHPCSVHSVHPLLAKLLLGQSAKRLVGEPIDSVLPGSQARHCPALVAAGSGSYTGEALHSSGTAVPVAYHLKTATIGLSKLLASATMDAMTGKGLKTRSNEVRRRKLKPKPKTKLSSRYEVTLHLGRGAYGYVKAAVRRSDGAQVVVKFVRKSKLAAHQLMERPESLGGGLVPRRTGKPSLLRAGDAPTASAWTYSSSSIANPSLDEPLASYMFRQMASAVAYLHSRGIAHRDLKDENVILDERFCLMLDRFRRRGFCLARQTVLGVLRHYGILRAREILQGHPYFGPEADVWSLGVTLYTLVFGENPFFDVDETLAGVAQTAVETVSSA</sequence>
<dbReference type="GO" id="GO:0005634">
    <property type="term" value="C:nucleus"/>
    <property type="evidence" value="ECO:0007669"/>
    <property type="project" value="TreeGrafter"/>
</dbReference>
<organism evidence="5 6">
    <name type="scientific">Macrostomum lignano</name>
    <dbReference type="NCBI Taxonomy" id="282301"/>
    <lineage>
        <taxon>Eukaryota</taxon>
        <taxon>Metazoa</taxon>
        <taxon>Spiralia</taxon>
        <taxon>Lophotrochozoa</taxon>
        <taxon>Platyhelminthes</taxon>
        <taxon>Rhabditophora</taxon>
        <taxon>Macrostomorpha</taxon>
        <taxon>Macrostomida</taxon>
        <taxon>Macrostomidae</taxon>
        <taxon>Macrostomum</taxon>
    </lineage>
</organism>
<dbReference type="InterPro" id="IPR000719">
    <property type="entry name" value="Prot_kinase_dom"/>
</dbReference>
<evidence type="ECO:0000256" key="1">
    <source>
        <dbReference type="ARBA" id="ARBA00022741"/>
    </source>
</evidence>
<evidence type="ECO:0000256" key="3">
    <source>
        <dbReference type="PROSITE-ProRule" id="PRU10141"/>
    </source>
</evidence>
<dbReference type="GO" id="GO:0004674">
    <property type="term" value="F:protein serine/threonine kinase activity"/>
    <property type="evidence" value="ECO:0007669"/>
    <property type="project" value="TreeGrafter"/>
</dbReference>
<dbReference type="PROSITE" id="PS00108">
    <property type="entry name" value="PROTEIN_KINASE_ST"/>
    <property type="match status" value="1"/>
</dbReference>
<dbReference type="GO" id="GO:0005524">
    <property type="term" value="F:ATP binding"/>
    <property type="evidence" value="ECO:0007669"/>
    <property type="project" value="UniProtKB-UniRule"/>
</dbReference>
<dbReference type="InterPro" id="IPR017441">
    <property type="entry name" value="Protein_kinase_ATP_BS"/>
</dbReference>
<accession>A0A1I8JNJ6</accession>
<dbReference type="GO" id="GO:0005829">
    <property type="term" value="C:cytosol"/>
    <property type="evidence" value="ECO:0007669"/>
    <property type="project" value="TreeGrafter"/>
</dbReference>
<dbReference type="InterPro" id="IPR008271">
    <property type="entry name" value="Ser/Thr_kinase_AS"/>
</dbReference>
<dbReference type="SMART" id="SM00220">
    <property type="entry name" value="S_TKc"/>
    <property type="match status" value="1"/>
</dbReference>
<dbReference type="Proteomes" id="UP000095280">
    <property type="component" value="Unplaced"/>
</dbReference>
<feature type="binding site" evidence="3">
    <location>
        <position position="346"/>
    </location>
    <ligand>
        <name>ATP</name>
        <dbReference type="ChEBI" id="CHEBI:30616"/>
    </ligand>
</feature>
<keyword evidence="2 3" id="KW-0067">ATP-binding</keyword>
<feature type="domain" description="Protein kinase" evidence="4">
    <location>
        <begin position="313"/>
        <end position="524"/>
    </location>
</feature>